<sequence>MVGIKTLPETATTTTGETHFRFMASRVRRNPHTLAFVAEVDAFEPRIEAAIAEERNLLAAEASAAAAVQFADHDLDDSVDFVWANVEKGSLLAQRLFGDLRPSELKRPTLGGQLDIMKTWPEALVEADKAVLKDHAPVVAARAQAGAMAAEEKKSATQKLVDFRTIGTRVKLNQDHNGLRKSLHGKLGEVQHAHKLGAGWAESFFLQESAEELTLPQLDKKIGAATAELDALTKQREALVAQEARLAAQRAQAEKREKKAKLDALQKLKADLAAQEAALLAELAEGDASTKS</sequence>
<evidence type="ECO:0000313" key="3">
    <source>
        <dbReference type="Proteomes" id="UP000309215"/>
    </source>
</evidence>
<evidence type="ECO:0000256" key="1">
    <source>
        <dbReference type="SAM" id="Coils"/>
    </source>
</evidence>
<dbReference type="EMBL" id="SSMQ01000067">
    <property type="protein sequence ID" value="TKC98535.1"/>
    <property type="molecule type" value="Genomic_DNA"/>
</dbReference>
<keyword evidence="3" id="KW-1185">Reference proteome</keyword>
<protein>
    <submittedName>
        <fullName evidence="2">Uncharacterized protein</fullName>
    </submittedName>
</protein>
<keyword evidence="1" id="KW-0175">Coiled coil</keyword>
<accession>A0A4U1IWJ3</accession>
<name>A0A4U1IWJ3_9BACT</name>
<reference evidence="2 3" key="1">
    <citation type="submission" date="2019-04" db="EMBL/GenBank/DDBJ databases">
        <authorList>
            <person name="Li Y."/>
            <person name="Wang J."/>
        </authorList>
    </citation>
    <scope>NUCLEOTIDE SEQUENCE [LARGE SCALE GENOMIC DNA]</scope>
    <source>
        <strain evidence="2 3">DSM 14668</strain>
    </source>
</reference>
<evidence type="ECO:0000313" key="2">
    <source>
        <dbReference type="EMBL" id="TKC98535.1"/>
    </source>
</evidence>
<organism evidence="2 3">
    <name type="scientific">Polyangium fumosum</name>
    <dbReference type="NCBI Taxonomy" id="889272"/>
    <lineage>
        <taxon>Bacteria</taxon>
        <taxon>Pseudomonadati</taxon>
        <taxon>Myxococcota</taxon>
        <taxon>Polyangia</taxon>
        <taxon>Polyangiales</taxon>
        <taxon>Polyangiaceae</taxon>
        <taxon>Polyangium</taxon>
    </lineage>
</organism>
<feature type="coiled-coil region" evidence="1">
    <location>
        <begin position="215"/>
        <end position="285"/>
    </location>
</feature>
<dbReference type="RefSeq" id="WP_136934574.1">
    <property type="nucleotide sequence ID" value="NZ_SSMQ01000067.1"/>
</dbReference>
<comment type="caution">
    <text evidence="2">The sequence shown here is derived from an EMBL/GenBank/DDBJ whole genome shotgun (WGS) entry which is preliminary data.</text>
</comment>
<proteinExistence type="predicted"/>
<gene>
    <name evidence="2" type="ORF">E8A74_40980</name>
</gene>
<dbReference type="Proteomes" id="UP000309215">
    <property type="component" value="Unassembled WGS sequence"/>
</dbReference>
<dbReference type="AlphaFoldDB" id="A0A4U1IWJ3"/>